<evidence type="ECO:0000256" key="1">
    <source>
        <dbReference type="ARBA" id="ARBA00004567"/>
    </source>
</evidence>
<keyword evidence="11" id="KW-1185">Reference proteome</keyword>
<dbReference type="InterPro" id="IPR036322">
    <property type="entry name" value="WD40_repeat_dom_sf"/>
</dbReference>
<dbReference type="Proteomes" id="UP000294933">
    <property type="component" value="Unassembled WGS sequence"/>
</dbReference>
<evidence type="ECO:0000256" key="2">
    <source>
        <dbReference type="ARBA" id="ARBA00022448"/>
    </source>
</evidence>
<dbReference type="GO" id="GO:0000056">
    <property type="term" value="P:ribosomal small subunit export from nucleus"/>
    <property type="evidence" value="ECO:0007669"/>
    <property type="project" value="InterPro"/>
</dbReference>
<evidence type="ECO:0000256" key="9">
    <source>
        <dbReference type="SAM" id="MobiDB-lite"/>
    </source>
</evidence>
<feature type="region of interest" description="Disordered" evidence="9">
    <location>
        <begin position="1"/>
        <end position="27"/>
    </location>
</feature>
<evidence type="ECO:0000313" key="11">
    <source>
        <dbReference type="Proteomes" id="UP000294933"/>
    </source>
</evidence>
<dbReference type="SUPFAM" id="SSF50978">
    <property type="entry name" value="WD40 repeat-like"/>
    <property type="match status" value="1"/>
</dbReference>
<keyword evidence="7" id="KW-0539">Nucleus</keyword>
<dbReference type="PANTHER" id="PTHR13257:SF0">
    <property type="entry name" value="NUCLEAR PORE COMPLEX PROTEIN NUP88"/>
    <property type="match status" value="1"/>
</dbReference>
<dbReference type="OrthoDB" id="341482at2759"/>
<evidence type="ECO:0000256" key="7">
    <source>
        <dbReference type="ARBA" id="ARBA00023242"/>
    </source>
</evidence>
<keyword evidence="8" id="KW-0175">Coiled coil</keyword>
<sequence>MSNDDDWASILRGHPIFTPPRGANNEQSLELSLSSLPNFSRADDDSDGFTPPGRQKVMCMKDADLILASGSEIRMTSLSDAKLSGGSQKTYKVLHTPNVEFDIRQIALSPNGKLLAVAGVFQVAVVVLPRSGFSKLVTSRVDCKSVQIGQYYHASSSSPPIAKIEWHPWGEAGSTLLVMTSDGKMREYDISVDPEEPQQTLSFVPERKRGAFVAHDDAEREVVSFALGKGTADWGPLTMYALMKSGDVYAICPYMPQNATIPSAYAHSLECYVAAKQEFISEEGSSNSESFSTLYDYQRKYVNGLMKQLPPGTAFPSTSRSVPMHPPKTLKNDPLRQGPFLFQPSPPELDDSINSFATDVVYVAFENNFDGDEEIVEENSERLNVVLIAFQDGRVDVCLDLEKVEAKWESKHRHQIDLPMFAVYEVIDLGIASLLSPEHNKDANIFDLLHGNHPVFSLDPIHDDTVYIHHAFGVHMLDLRPVLQHLTMSLKEEDEDALVTTLENHHPTSVQPILSTYSVERKSSNPIVAITVPNDVYLTYSIFILTSTMRIVSFALNLRTDHPDALPDGEPHRHRTQLPSLPDDQPVPFASMLSSKPFVIPGILSKPSTLPKVPRLSLPASSFKTELEVTPDTLRYLGSVMEQFTTDIRDVQLAQVAIVARMDMQRKEFERQQNHCRVMLAKIEDVKARRANLQDKLKSFQSTQGPLLARMDRILQTLINDASPELNEHETKWFEELRRMKNQILGAGRYDTSSLVSRVQQLHKEFDRLLPNLTELVKKEADQKAKSQAAGSSFGFSQSFAYGKRSEAERVKLDDTISKIEKLAKKLEITSLGKPPRLGDEQS</sequence>
<dbReference type="GO" id="GO:0005643">
    <property type="term" value="C:nuclear pore"/>
    <property type="evidence" value="ECO:0007669"/>
    <property type="project" value="UniProtKB-SubCell"/>
</dbReference>
<dbReference type="Pfam" id="PF10168">
    <property type="entry name" value="Nup88"/>
    <property type="match status" value="2"/>
</dbReference>
<evidence type="ECO:0000313" key="10">
    <source>
        <dbReference type="EMBL" id="TDL29694.1"/>
    </source>
</evidence>
<keyword evidence="2" id="KW-0813">Transport</keyword>
<dbReference type="EMBL" id="ML170156">
    <property type="protein sequence ID" value="TDL29694.1"/>
    <property type="molecule type" value="Genomic_DNA"/>
</dbReference>
<accession>A0A4R5XEX6</accession>
<evidence type="ECO:0000256" key="5">
    <source>
        <dbReference type="ARBA" id="ARBA00023010"/>
    </source>
</evidence>
<keyword evidence="6" id="KW-0906">Nuclear pore complex</keyword>
<evidence type="ECO:0008006" key="12">
    <source>
        <dbReference type="Google" id="ProtNLM"/>
    </source>
</evidence>
<dbReference type="GO" id="GO:0000055">
    <property type="term" value="P:ribosomal large subunit export from nucleus"/>
    <property type="evidence" value="ECO:0007669"/>
    <property type="project" value="InterPro"/>
</dbReference>
<keyword evidence="4" id="KW-0653">Protein transport</keyword>
<protein>
    <recommendedName>
        <fullName evidence="12">Nucleoporin Nup82</fullName>
    </recommendedName>
</protein>
<keyword evidence="5" id="KW-0811">Translocation</keyword>
<dbReference type="STRING" id="50990.A0A4R5XEX6"/>
<evidence type="ECO:0000256" key="6">
    <source>
        <dbReference type="ARBA" id="ARBA00023132"/>
    </source>
</evidence>
<evidence type="ECO:0000256" key="4">
    <source>
        <dbReference type="ARBA" id="ARBA00022927"/>
    </source>
</evidence>
<dbReference type="GO" id="GO:0017056">
    <property type="term" value="F:structural constituent of nuclear pore"/>
    <property type="evidence" value="ECO:0007669"/>
    <property type="project" value="InterPro"/>
</dbReference>
<reference evidence="10 11" key="1">
    <citation type="submission" date="2018-06" db="EMBL/GenBank/DDBJ databases">
        <title>A transcriptomic atlas of mushroom development highlights an independent origin of complex multicellularity.</title>
        <authorList>
            <consortium name="DOE Joint Genome Institute"/>
            <person name="Krizsan K."/>
            <person name="Almasi E."/>
            <person name="Merenyi Z."/>
            <person name="Sahu N."/>
            <person name="Viragh M."/>
            <person name="Koszo T."/>
            <person name="Mondo S."/>
            <person name="Kiss B."/>
            <person name="Balint B."/>
            <person name="Kues U."/>
            <person name="Barry K."/>
            <person name="Hegedus J.C."/>
            <person name="Henrissat B."/>
            <person name="Johnson J."/>
            <person name="Lipzen A."/>
            <person name="Ohm R."/>
            <person name="Nagy I."/>
            <person name="Pangilinan J."/>
            <person name="Yan J."/>
            <person name="Xiong Y."/>
            <person name="Grigoriev I.V."/>
            <person name="Hibbett D.S."/>
            <person name="Nagy L.G."/>
        </authorList>
    </citation>
    <scope>NUCLEOTIDE SEQUENCE [LARGE SCALE GENOMIC DNA]</scope>
    <source>
        <strain evidence="10 11">SZMC22713</strain>
    </source>
</reference>
<dbReference type="AlphaFoldDB" id="A0A4R5XEX6"/>
<organism evidence="10 11">
    <name type="scientific">Rickenella mellea</name>
    <dbReference type="NCBI Taxonomy" id="50990"/>
    <lineage>
        <taxon>Eukaryota</taxon>
        <taxon>Fungi</taxon>
        <taxon>Dikarya</taxon>
        <taxon>Basidiomycota</taxon>
        <taxon>Agaricomycotina</taxon>
        <taxon>Agaricomycetes</taxon>
        <taxon>Hymenochaetales</taxon>
        <taxon>Rickenellaceae</taxon>
        <taxon>Rickenella</taxon>
    </lineage>
</organism>
<dbReference type="PANTHER" id="PTHR13257">
    <property type="entry name" value="NUCLEOPORIN NUP84-RELATED"/>
    <property type="match status" value="1"/>
</dbReference>
<dbReference type="VEuPathDB" id="FungiDB:BD410DRAFT_817721"/>
<dbReference type="InterPro" id="IPR037700">
    <property type="entry name" value="NUP88/NUP82"/>
</dbReference>
<dbReference type="GO" id="GO:0006606">
    <property type="term" value="P:protein import into nucleus"/>
    <property type="evidence" value="ECO:0007669"/>
    <property type="project" value="TreeGrafter"/>
</dbReference>
<comment type="subcellular location">
    <subcellularLocation>
        <location evidence="1">Nucleus</location>
        <location evidence="1">Nuclear pore complex</location>
    </subcellularLocation>
</comment>
<dbReference type="InterPro" id="IPR019321">
    <property type="entry name" value="Nucleoporin_Nup88"/>
</dbReference>
<gene>
    <name evidence="10" type="ORF">BD410DRAFT_817721</name>
</gene>
<evidence type="ECO:0000256" key="8">
    <source>
        <dbReference type="SAM" id="Coils"/>
    </source>
</evidence>
<evidence type="ECO:0000256" key="3">
    <source>
        <dbReference type="ARBA" id="ARBA00022816"/>
    </source>
</evidence>
<keyword evidence="3" id="KW-0509">mRNA transport</keyword>
<proteinExistence type="predicted"/>
<dbReference type="GO" id="GO:0006406">
    <property type="term" value="P:mRNA export from nucleus"/>
    <property type="evidence" value="ECO:0007669"/>
    <property type="project" value="TreeGrafter"/>
</dbReference>
<feature type="coiled-coil region" evidence="8">
    <location>
        <begin position="676"/>
        <end position="703"/>
    </location>
</feature>
<name>A0A4R5XEX6_9AGAM</name>